<accession>A0A8H5VJ09</accession>
<dbReference type="GeneID" id="59295571"/>
<keyword evidence="3" id="KW-1185">Reference proteome</keyword>
<dbReference type="EMBL" id="JAAQRI010000242">
    <property type="protein sequence ID" value="KAF5623990.1"/>
    <property type="molecule type" value="Genomic_DNA"/>
</dbReference>
<name>A0A8H5VJ09_9HYPO</name>
<dbReference type="AlphaFoldDB" id="A0A8H5VJ09"/>
<evidence type="ECO:0000313" key="3">
    <source>
        <dbReference type="Proteomes" id="UP000530670"/>
    </source>
</evidence>
<sequence length="481" mass="53330">MQHRQSISQKVPTGSEAVAALSDQIACMKVQTDEPATASTTSDDGVPSSSPPCPRARRIGYSRIWVHLKGTPGYFICECCYRENIATSSLKGHFEVLEMSGDPAVSCTFWIPRIKNVLWPEAVQTNSVESLCVFLNSLIKLKPCNPGVEVGFSSATVIYRMSNDIEGFNVCESCHELYVIGTAFEDRFCRQEDPKGATAIMCHMGYLYTSQSVARFAKRGNWNAFVEGAYERLIQPECLGTAVQADGGAWLELSQGVADLFVTCKTCYMDYLANGDFANEYAASSPPPGPNHQWTCTLSQLSVRWALEAANSRQYHAVFIEAVRVISGLSPCTPAGITGGRWFSLVRECPGFSICEGCHAGAIQSRGLGYLFFEIPLPPEGLQTAMLCSLCPSAPRFERLREKLCEAVDTGNFDVFSDFAVKFARVPAYPRTGAWQNVKWWGYLGLLFCEECYYEFIAKTRLGHSLPINETMYKEYQMCQI</sequence>
<dbReference type="RefSeq" id="XP_037202485.1">
    <property type="nucleotide sequence ID" value="XM_037343301.1"/>
</dbReference>
<dbReference type="Proteomes" id="UP000530670">
    <property type="component" value="Unassembled WGS sequence"/>
</dbReference>
<organism evidence="2 3">
    <name type="scientific">Fusarium tjaetaba</name>
    <dbReference type="NCBI Taxonomy" id="1567544"/>
    <lineage>
        <taxon>Eukaryota</taxon>
        <taxon>Fungi</taxon>
        <taxon>Dikarya</taxon>
        <taxon>Ascomycota</taxon>
        <taxon>Pezizomycotina</taxon>
        <taxon>Sordariomycetes</taxon>
        <taxon>Hypocreomycetidae</taxon>
        <taxon>Hypocreales</taxon>
        <taxon>Nectriaceae</taxon>
        <taxon>Fusarium</taxon>
        <taxon>Fusarium fujikuroi species complex</taxon>
    </lineage>
</organism>
<dbReference type="OrthoDB" id="5324692at2759"/>
<proteinExistence type="predicted"/>
<gene>
    <name evidence="2" type="ORF">FTJAE_10457</name>
</gene>
<evidence type="ECO:0000313" key="2">
    <source>
        <dbReference type="EMBL" id="KAF5623990.1"/>
    </source>
</evidence>
<protein>
    <submittedName>
        <fullName evidence="2">Integral membrane protein</fullName>
    </submittedName>
</protein>
<reference evidence="2 3" key="1">
    <citation type="submission" date="2020-05" db="EMBL/GenBank/DDBJ databases">
        <title>Identification and distribution of gene clusters putatively required for synthesis of sphingolipid metabolism inhibitors in phylogenetically diverse species of the filamentous fungus Fusarium.</title>
        <authorList>
            <person name="Kim H.-S."/>
            <person name="Busman M."/>
            <person name="Brown D.W."/>
            <person name="Divon H."/>
            <person name="Uhlig S."/>
            <person name="Proctor R.H."/>
        </authorList>
    </citation>
    <scope>NUCLEOTIDE SEQUENCE [LARGE SCALE GENOMIC DNA]</scope>
    <source>
        <strain evidence="2 3">NRRL 66243</strain>
    </source>
</reference>
<feature type="region of interest" description="Disordered" evidence="1">
    <location>
        <begin position="33"/>
        <end position="54"/>
    </location>
</feature>
<evidence type="ECO:0000256" key="1">
    <source>
        <dbReference type="SAM" id="MobiDB-lite"/>
    </source>
</evidence>
<comment type="caution">
    <text evidence="2">The sequence shown here is derived from an EMBL/GenBank/DDBJ whole genome shotgun (WGS) entry which is preliminary data.</text>
</comment>